<proteinExistence type="predicted"/>
<dbReference type="EMBL" id="FQXV01000002">
    <property type="protein sequence ID" value="SHH73856.1"/>
    <property type="molecule type" value="Genomic_DNA"/>
</dbReference>
<organism evidence="3 4">
    <name type="scientific">Sporobacter termitidis DSM 10068</name>
    <dbReference type="NCBI Taxonomy" id="1123282"/>
    <lineage>
        <taxon>Bacteria</taxon>
        <taxon>Bacillati</taxon>
        <taxon>Bacillota</taxon>
        <taxon>Clostridia</taxon>
        <taxon>Eubacteriales</taxon>
        <taxon>Oscillospiraceae</taxon>
        <taxon>Sporobacter</taxon>
    </lineage>
</organism>
<dbReference type="InterPro" id="IPR009045">
    <property type="entry name" value="Zn_M74/Hedgehog-like"/>
</dbReference>
<dbReference type="CDD" id="cd14852">
    <property type="entry name" value="LD-carboxypeptidase"/>
    <property type="match status" value="1"/>
</dbReference>
<feature type="region of interest" description="Disordered" evidence="1">
    <location>
        <begin position="54"/>
        <end position="75"/>
    </location>
</feature>
<evidence type="ECO:0000313" key="4">
    <source>
        <dbReference type="Proteomes" id="UP000183995"/>
    </source>
</evidence>
<keyword evidence="3" id="KW-0378">Hydrolase</keyword>
<sequence>MNPGYPKAGRRASNLRRKRRDRLERLLIALLCAGAITACFFFVNSITAEAVAKNSKEGLPASDGKSYSPADTTDGAVIHKAPDVSKAPEDTANQWQLVLVNGKNPLSKDYVPPLAAVGQYKFDERAADALKKMLADARTAGLSPIICSAYRSYDKQMSLYNSQVSKQAAKGLSYEKAREEAKKVVACPGTSEHNLGLAADIVSKDYQLLDDAQAQTPEAQWLKDNCYKYGFIPRYPPDKSDITGIIFEPWHYRYVGVEAATYITENNLCLEEYLNQP</sequence>
<dbReference type="AlphaFoldDB" id="A0A1M5VF49"/>
<feature type="domain" description="D-alanyl-D-alanine carboxypeptidase-like core" evidence="2">
    <location>
        <begin position="121"/>
        <end position="256"/>
    </location>
</feature>
<dbReference type="Pfam" id="PF02557">
    <property type="entry name" value="VanY"/>
    <property type="match status" value="1"/>
</dbReference>
<name>A0A1M5VF49_9FIRM</name>
<dbReference type="RefSeq" id="WP_073076368.1">
    <property type="nucleotide sequence ID" value="NZ_FQXV01000002.1"/>
</dbReference>
<keyword evidence="3" id="KW-0121">Carboxypeptidase</keyword>
<dbReference type="InterPro" id="IPR058193">
    <property type="entry name" value="VanY/YodJ_core_dom"/>
</dbReference>
<keyword evidence="3" id="KW-0645">Protease</keyword>
<dbReference type="InterPro" id="IPR003709">
    <property type="entry name" value="VanY-like_core_dom"/>
</dbReference>
<dbReference type="STRING" id="1123282.SAMN02745823_00798"/>
<protein>
    <submittedName>
        <fullName evidence="3">D-alanyl-D-alanine carboxypeptidase</fullName>
    </submittedName>
</protein>
<dbReference type="InterPro" id="IPR052179">
    <property type="entry name" value="DD-CPase-like"/>
</dbReference>
<reference evidence="3 4" key="1">
    <citation type="submission" date="2016-11" db="EMBL/GenBank/DDBJ databases">
        <authorList>
            <person name="Jaros S."/>
            <person name="Januszkiewicz K."/>
            <person name="Wedrychowicz H."/>
        </authorList>
    </citation>
    <scope>NUCLEOTIDE SEQUENCE [LARGE SCALE GENOMIC DNA]</scope>
    <source>
        <strain evidence="3 4">DSM 10068</strain>
    </source>
</reference>
<keyword evidence="4" id="KW-1185">Reference proteome</keyword>
<accession>A0A1M5VF49</accession>
<evidence type="ECO:0000256" key="1">
    <source>
        <dbReference type="SAM" id="MobiDB-lite"/>
    </source>
</evidence>
<dbReference type="OrthoDB" id="9792074at2"/>
<dbReference type="GO" id="GO:0006508">
    <property type="term" value="P:proteolysis"/>
    <property type="evidence" value="ECO:0007669"/>
    <property type="project" value="InterPro"/>
</dbReference>
<dbReference type="SUPFAM" id="SSF55166">
    <property type="entry name" value="Hedgehog/DD-peptidase"/>
    <property type="match status" value="1"/>
</dbReference>
<dbReference type="GO" id="GO:0004180">
    <property type="term" value="F:carboxypeptidase activity"/>
    <property type="evidence" value="ECO:0007669"/>
    <property type="project" value="UniProtKB-KW"/>
</dbReference>
<dbReference type="PANTHER" id="PTHR34385:SF1">
    <property type="entry name" value="PEPTIDOGLYCAN L-ALANYL-D-GLUTAMATE ENDOPEPTIDASE CWLK"/>
    <property type="match status" value="1"/>
</dbReference>
<evidence type="ECO:0000313" key="3">
    <source>
        <dbReference type="EMBL" id="SHH73856.1"/>
    </source>
</evidence>
<dbReference type="Proteomes" id="UP000183995">
    <property type="component" value="Unassembled WGS sequence"/>
</dbReference>
<dbReference type="Gene3D" id="3.30.1380.10">
    <property type="match status" value="1"/>
</dbReference>
<evidence type="ECO:0000259" key="2">
    <source>
        <dbReference type="Pfam" id="PF02557"/>
    </source>
</evidence>
<dbReference type="PANTHER" id="PTHR34385">
    <property type="entry name" value="D-ALANYL-D-ALANINE CARBOXYPEPTIDASE"/>
    <property type="match status" value="1"/>
</dbReference>
<gene>
    <name evidence="3" type="ORF">SAMN02745823_00798</name>
</gene>